<feature type="domain" description="Lipoyl-binding" evidence="9">
    <location>
        <begin position="120"/>
        <end position="195"/>
    </location>
</feature>
<reference evidence="11" key="1">
    <citation type="submission" date="2020-10" db="EMBL/GenBank/DDBJ databases">
        <title>Unveiling of a novel bifunctional photoreceptor, Dualchrome1, isolated from a cosmopolitan green alga.</title>
        <authorList>
            <person name="Suzuki S."/>
            <person name="Kawachi M."/>
        </authorList>
    </citation>
    <scope>NUCLEOTIDE SEQUENCE</scope>
    <source>
        <strain evidence="11">NIES 2893</strain>
    </source>
</reference>
<feature type="compositionally biased region" description="Pro residues" evidence="8">
    <location>
        <begin position="215"/>
        <end position="228"/>
    </location>
</feature>
<dbReference type="InterPro" id="IPR001078">
    <property type="entry name" value="2-oxoacid_DH_actylTfrase"/>
</dbReference>
<dbReference type="InterPro" id="IPR023213">
    <property type="entry name" value="CAT-like_dom_sf"/>
</dbReference>
<feature type="region of interest" description="Disordered" evidence="8">
    <location>
        <begin position="285"/>
        <end position="310"/>
    </location>
</feature>
<dbReference type="EMBL" id="BNJQ01000006">
    <property type="protein sequence ID" value="GHP03775.1"/>
    <property type="molecule type" value="Genomic_DNA"/>
</dbReference>
<dbReference type="Proteomes" id="UP000660262">
    <property type="component" value="Unassembled WGS sequence"/>
</dbReference>
<protein>
    <recommendedName>
        <fullName evidence="7">Dihydrolipoamide acetyltransferase component of pyruvate dehydrogenase complex</fullName>
        <ecNumber evidence="7">2.3.1.-</ecNumber>
    </recommendedName>
</protein>
<dbReference type="OrthoDB" id="15567at2759"/>
<evidence type="ECO:0000259" key="9">
    <source>
        <dbReference type="PROSITE" id="PS50968"/>
    </source>
</evidence>
<dbReference type="Gene3D" id="4.10.320.10">
    <property type="entry name" value="E3-binding domain"/>
    <property type="match status" value="1"/>
</dbReference>
<comment type="caution">
    <text evidence="11">The sequence shown here is derived from an EMBL/GenBank/DDBJ whole genome shotgun (WGS) entry which is preliminary data.</text>
</comment>
<dbReference type="InterPro" id="IPR000089">
    <property type="entry name" value="Biotin_lipoyl"/>
</dbReference>
<dbReference type="PANTHER" id="PTHR43178:SF14">
    <property type="entry name" value="LIPOAMIDE ACYLTRANSFERASE COMPONENT OF BRANCHED-CHAIN ALPHA-KETO ACID DEHYDROGENASE COMPLEX, MITOCHONDRIAL"/>
    <property type="match status" value="1"/>
</dbReference>
<evidence type="ECO:0000313" key="11">
    <source>
        <dbReference type="EMBL" id="GHP03775.1"/>
    </source>
</evidence>
<evidence type="ECO:0000256" key="7">
    <source>
        <dbReference type="RuleBase" id="RU003423"/>
    </source>
</evidence>
<dbReference type="Gene3D" id="3.30.559.10">
    <property type="entry name" value="Chloramphenicol acetyltransferase-like domain"/>
    <property type="match status" value="1"/>
</dbReference>
<dbReference type="InterPro" id="IPR050743">
    <property type="entry name" value="2-oxoacid_DH_E2_comp"/>
</dbReference>
<dbReference type="Gene3D" id="2.40.50.100">
    <property type="match status" value="1"/>
</dbReference>
<evidence type="ECO:0000256" key="6">
    <source>
        <dbReference type="ARBA" id="ARBA00023315"/>
    </source>
</evidence>
<evidence type="ECO:0000259" key="10">
    <source>
        <dbReference type="PROSITE" id="PS51826"/>
    </source>
</evidence>
<dbReference type="GO" id="GO:0016407">
    <property type="term" value="F:acetyltransferase activity"/>
    <property type="evidence" value="ECO:0007669"/>
    <property type="project" value="TreeGrafter"/>
</dbReference>
<dbReference type="EC" id="2.3.1.-" evidence="7"/>
<keyword evidence="12" id="KW-1185">Reference proteome</keyword>
<evidence type="ECO:0000256" key="4">
    <source>
        <dbReference type="ARBA" id="ARBA00022823"/>
    </source>
</evidence>
<keyword evidence="4 7" id="KW-0450">Lipoyl</keyword>
<dbReference type="AlphaFoldDB" id="A0A830H9V6"/>
<organism evidence="11 12">
    <name type="scientific">Pycnococcus provasolii</name>
    <dbReference type="NCBI Taxonomy" id="41880"/>
    <lineage>
        <taxon>Eukaryota</taxon>
        <taxon>Viridiplantae</taxon>
        <taxon>Chlorophyta</taxon>
        <taxon>Pseudoscourfieldiophyceae</taxon>
        <taxon>Pseudoscourfieldiales</taxon>
        <taxon>Pycnococcaceae</taxon>
        <taxon>Pycnococcus</taxon>
    </lineage>
</organism>
<keyword evidence="3 7" id="KW-0808">Transferase</keyword>
<evidence type="ECO:0000256" key="1">
    <source>
        <dbReference type="ARBA" id="ARBA00001938"/>
    </source>
</evidence>
<evidence type="ECO:0000256" key="3">
    <source>
        <dbReference type="ARBA" id="ARBA00022679"/>
    </source>
</evidence>
<dbReference type="GO" id="GO:0005739">
    <property type="term" value="C:mitochondrion"/>
    <property type="evidence" value="ECO:0007669"/>
    <property type="project" value="TreeGrafter"/>
</dbReference>
<keyword evidence="6 7" id="KW-0012">Acyltransferase</keyword>
<dbReference type="PANTHER" id="PTHR43178">
    <property type="entry name" value="DIHYDROLIPOAMIDE ACETYLTRANSFERASE COMPONENT OF PYRUVATE DEHYDROGENASE COMPLEX"/>
    <property type="match status" value="1"/>
</dbReference>
<feature type="region of interest" description="Disordered" evidence="8">
    <location>
        <begin position="199"/>
        <end position="252"/>
    </location>
</feature>
<dbReference type="Pfam" id="PF02817">
    <property type="entry name" value="E3_binding"/>
    <property type="match status" value="1"/>
</dbReference>
<feature type="compositionally biased region" description="Low complexity" evidence="8">
    <location>
        <begin position="204"/>
        <end position="214"/>
    </location>
</feature>
<dbReference type="PROSITE" id="PS00189">
    <property type="entry name" value="LIPOYL"/>
    <property type="match status" value="1"/>
</dbReference>
<gene>
    <name evidence="11" type="ORF">PPROV_000253000</name>
</gene>
<comment type="similarity">
    <text evidence="2 7">Belongs to the 2-oxoacid dehydrogenase family.</text>
</comment>
<dbReference type="PROSITE" id="PS51826">
    <property type="entry name" value="PSBD"/>
    <property type="match status" value="1"/>
</dbReference>
<dbReference type="Pfam" id="PF00364">
    <property type="entry name" value="Biotin_lipoyl"/>
    <property type="match status" value="1"/>
</dbReference>
<dbReference type="InterPro" id="IPR004167">
    <property type="entry name" value="PSBD"/>
</dbReference>
<dbReference type="Pfam" id="PF00198">
    <property type="entry name" value="2-oxoacid_dh"/>
    <property type="match status" value="1"/>
</dbReference>
<dbReference type="SUPFAM" id="SSF47005">
    <property type="entry name" value="Peripheral subunit-binding domain of 2-oxo acid dehydrogenase complex"/>
    <property type="match status" value="1"/>
</dbReference>
<dbReference type="GO" id="GO:0031405">
    <property type="term" value="F:lipoic acid binding"/>
    <property type="evidence" value="ECO:0007669"/>
    <property type="project" value="TreeGrafter"/>
</dbReference>
<sequence>MSSFTSAHHALAVLVRSRVRQCASLLPSSSGRPFRLAPVGGVGGAGVDGVSLWARDTSFHTSSAVSESLTPHGTPFRVVNLPGLTSRRGHLENDHQSSKRGFSAAAAAASSSSASTSAVIETFPLPQTGEGIAECEVVQWFAEEGERIVEFGKLVEVQSDKATIEITSKSNGTLVKKHAQAGDVVAVGAPLCDIAVDAPSSSTAGAPQPSKQSAAPPPPPPLSPPPSPSSTSTTTVPTPTPARRTEASPAVRRVAKELDVDISNVVGTGPGGRVLKTDVEVFAKSGGRTPSKINAAPASPSPQPRREDAGTVVPLQKYQRAMAKAMEAAASVPRFTLCDDVDVTAMMAACARANAKALEGDIKLTTMPFVIKALSLALARYPELNVHYDADNVALIRFDEHRIGMAVATPHGLAVPTLRLTPEHSLRHIAAEVARLANDARNLRLREEDIVTPTVTVSNFGAIRGGSGHYASPVVVPPSIAIVAIGATRDALVPSAEDPTATIRRSLAPISWSADHRACDGAQLTLLNGAWKALCEDPLDILLAQ</sequence>
<evidence type="ECO:0000313" key="12">
    <source>
        <dbReference type="Proteomes" id="UP000660262"/>
    </source>
</evidence>
<comment type="cofactor">
    <cofactor evidence="1 7">
        <name>(R)-lipoate</name>
        <dbReference type="ChEBI" id="CHEBI:83088"/>
    </cofactor>
</comment>
<evidence type="ECO:0000256" key="2">
    <source>
        <dbReference type="ARBA" id="ARBA00007317"/>
    </source>
</evidence>
<name>A0A830H9V6_9CHLO</name>
<dbReference type="InterPro" id="IPR036625">
    <property type="entry name" value="E3-bd_dom_sf"/>
</dbReference>
<dbReference type="InterPro" id="IPR003016">
    <property type="entry name" value="2-oxoA_DH_lipoyl-BS"/>
</dbReference>
<evidence type="ECO:0000256" key="8">
    <source>
        <dbReference type="SAM" id="MobiDB-lite"/>
    </source>
</evidence>
<evidence type="ECO:0000256" key="5">
    <source>
        <dbReference type="ARBA" id="ARBA00022946"/>
    </source>
</evidence>
<keyword evidence="5" id="KW-0809">Transit peptide</keyword>
<proteinExistence type="inferred from homology"/>
<accession>A0A830H9V6</accession>
<feature type="domain" description="Peripheral subunit-binding (PSBD)" evidence="10">
    <location>
        <begin position="246"/>
        <end position="283"/>
    </location>
</feature>
<dbReference type="CDD" id="cd06849">
    <property type="entry name" value="lipoyl_domain"/>
    <property type="match status" value="1"/>
</dbReference>
<dbReference type="SUPFAM" id="SSF51230">
    <property type="entry name" value="Single hybrid motif"/>
    <property type="match status" value="1"/>
</dbReference>
<dbReference type="PROSITE" id="PS50968">
    <property type="entry name" value="BIOTINYL_LIPOYL"/>
    <property type="match status" value="1"/>
</dbReference>
<dbReference type="InterPro" id="IPR011053">
    <property type="entry name" value="Single_hybrid_motif"/>
</dbReference>
<dbReference type="SUPFAM" id="SSF52777">
    <property type="entry name" value="CoA-dependent acyltransferases"/>
    <property type="match status" value="1"/>
</dbReference>